<evidence type="ECO:0000313" key="1">
    <source>
        <dbReference type="EMBL" id="QHU22336.1"/>
    </source>
</evidence>
<name>A0A6C0KYX6_9ZZZZ</name>
<dbReference type="Gene3D" id="2.160.10.10">
    <property type="entry name" value="Hexapeptide repeat proteins"/>
    <property type="match status" value="1"/>
</dbReference>
<proteinExistence type="predicted"/>
<dbReference type="EMBL" id="MN741005">
    <property type="protein sequence ID" value="QHU22336.1"/>
    <property type="molecule type" value="Genomic_DNA"/>
</dbReference>
<protein>
    <submittedName>
        <fullName evidence="1">Uncharacterized protein</fullName>
    </submittedName>
</protein>
<dbReference type="SUPFAM" id="SSF51161">
    <property type="entry name" value="Trimeric LpxA-like enzymes"/>
    <property type="match status" value="1"/>
</dbReference>
<sequence length="1426" mass="156216">MSTTSTYIKFYQIEGGIDLQNRVTAFEEMISNGEIVTNESSAIVGVFQKNLMIGFIDNSSYYDADTDPSLVLEVDGTALFHTDVKIRGNTIFGTETSNAEDVSNNDTNLYVYGDLRIMDGGNLVIEDISNTTITELRTEVQITDSIDVSNDGTSVAMTVNQIHTNTQDIVQFQDSGVNVFTIGHNGKSFIQGDVSMASSLEVSNNLLVHNEMFVDQDVSLGGHLQVAGDVSMESSLEVSNNLVVHNEMFVDKEVSFGSQLFVSGDVSFNSTVEISGLMITDKNFILQTDTTERLIIDTSNITLLNSDPSYSALDISATSALRIPVGTQEQRPSIQITGQIRYNTFTKQFEGYGDTGQWQGLGGIVDVDQDTFILAETQPDADNDQIQIFTASYERMKVDASGNIQMINSDPSYSALDISATSALKIPVGTELQRPSIQISGQIRYNTDTKQFEGYGDTGKWQGLGGIIDVDQDTFILAETQPDADNDQIQIFTASYERMKIDACGNIQMFDSNSSYSALDISATSSLAIPRGNINERPTTNSSAPRSLRFNSDTSLCEVYTESNIWSGIPVYKAEQPPALLNISQVKLSESVTVKWEKFADIYKDVFDGKCYPIYLQTFVDISFTDINSTSSNGWETIIIRPGNYDESGNITTPLTTFEFNSVVDTTYSNDTGYDISFDNKPDTNNTFKLPVFTQDDSFDLRIYGVNKSGTTPNYIYIYNVELKKTGAPGEVDVIEFESFGKTDFDVDLSFALDSNDAAITSGISITNYDVSFTLSGTKSLEDRNHSGNQYTNWTNATSLSKSDIYISGLFPGAQYDIQVRAQNALRLDTTSTTGYMYGEYGDVFTSSGFTNNNGGNNNTGTSTTEYIDTSDLNTVGHDDLLIPLDNTRSINCYVNGSNSRSNRTICNSTSYIDISGTSKFYVNYGLQGTDMSGVDDLVRATVELKKNNTSVSSQTITYNGTNAPSAVPQQSIDISNSGSTFYRFSSGGAYNDEFKTSNYNEGFVYSSTLSRTDSNELNTIFVENFPASTDYYYLSYTISSQTNNNSERIDKNGNTSASRNTGNFYVDDYSSTPTITWTQSPAISVTESTVLFGIPSVSSVNLQYAVDVSNFANHIIPTVGNVHSYVAGISKNSYSFGQQNKNGVYTNDTYPITFNSTYSDITSAYDDTTTSDVTLYVYYLDNSDNSPTIATYTNNDEDVSDIGHIFKDTVTTYSAFSLYTFNGSDSIGTSVIVPYHIDFMNTYSSDISSMLLYFNDRFVTGGYSANYSSTSITPFSDWSSSGGGYAVDGPNYSGYSNTGINGFKWIVLDVTSKKSGNTVSLTNFLINGIYPVLDQFGVTDNQDGYEAYIYQDDEKFGTLRTAHNTGATSWFGSSYYDNISNANSSSANGVLQSNGIDAFVDSNHGGSVFLIVGLAQNQNSYFTFS</sequence>
<dbReference type="InterPro" id="IPR011004">
    <property type="entry name" value="Trimer_LpxA-like_sf"/>
</dbReference>
<reference evidence="1" key="1">
    <citation type="journal article" date="2020" name="Nature">
        <title>Giant virus diversity and host interactions through global metagenomics.</title>
        <authorList>
            <person name="Schulz F."/>
            <person name="Roux S."/>
            <person name="Paez-Espino D."/>
            <person name="Jungbluth S."/>
            <person name="Walsh D.A."/>
            <person name="Denef V.J."/>
            <person name="McMahon K.D."/>
            <person name="Konstantinidis K.T."/>
            <person name="Eloe-Fadrosh E.A."/>
            <person name="Kyrpides N.C."/>
            <person name="Woyke T."/>
        </authorList>
    </citation>
    <scope>NUCLEOTIDE SEQUENCE</scope>
    <source>
        <strain evidence="1">GVMAG-S-ERX555907-102</strain>
    </source>
</reference>
<organism evidence="1">
    <name type="scientific">viral metagenome</name>
    <dbReference type="NCBI Taxonomy" id="1070528"/>
    <lineage>
        <taxon>unclassified sequences</taxon>
        <taxon>metagenomes</taxon>
        <taxon>organismal metagenomes</taxon>
    </lineage>
</organism>
<accession>A0A6C0KYX6</accession>